<dbReference type="SUPFAM" id="SSF52402">
    <property type="entry name" value="Adenine nucleotide alpha hydrolases-like"/>
    <property type="match status" value="1"/>
</dbReference>
<dbReference type="InterPro" id="IPR020536">
    <property type="entry name" value="ThiI_AANH"/>
</dbReference>
<dbReference type="GO" id="GO:0140741">
    <property type="term" value="F:tRNA-uracil-4 sulfurtransferase activity"/>
    <property type="evidence" value="ECO:0007669"/>
    <property type="project" value="UniProtKB-EC"/>
</dbReference>
<dbReference type="HAMAP" id="MF_00021">
    <property type="entry name" value="ThiI"/>
    <property type="match status" value="1"/>
</dbReference>
<dbReference type="FunFam" id="3.40.50.620:FF:000053">
    <property type="entry name" value="Probable tRNA sulfurtransferase"/>
    <property type="match status" value="1"/>
</dbReference>
<dbReference type="GO" id="GO:0002937">
    <property type="term" value="P:tRNA 4-thiouridine biosynthesis"/>
    <property type="evidence" value="ECO:0007669"/>
    <property type="project" value="TreeGrafter"/>
</dbReference>
<dbReference type="EMBL" id="QTUC01000001">
    <property type="protein sequence ID" value="REF35072.1"/>
    <property type="molecule type" value="Genomic_DNA"/>
</dbReference>
<evidence type="ECO:0000313" key="21">
    <source>
        <dbReference type="EMBL" id="REF35072.1"/>
    </source>
</evidence>
<dbReference type="AlphaFoldDB" id="A0A3D9UZV7"/>
<dbReference type="InterPro" id="IPR049962">
    <property type="entry name" value="THUMP_ThiI"/>
</dbReference>
<gene>
    <name evidence="18" type="primary">thiI</name>
    <name evidence="21" type="ORF">DFJ64_0443</name>
</gene>
<evidence type="ECO:0000256" key="12">
    <source>
        <dbReference type="ARBA" id="ARBA00061472"/>
    </source>
</evidence>
<evidence type="ECO:0000256" key="16">
    <source>
        <dbReference type="ARBA" id="ARBA00077849"/>
    </source>
</evidence>
<dbReference type="PROSITE" id="PS51165">
    <property type="entry name" value="THUMP"/>
    <property type="match status" value="1"/>
</dbReference>
<feature type="binding site" evidence="18">
    <location>
        <position position="291"/>
    </location>
    <ligand>
        <name>ATP</name>
        <dbReference type="ChEBI" id="CHEBI:30616"/>
    </ligand>
</feature>
<evidence type="ECO:0000256" key="11">
    <source>
        <dbReference type="ARBA" id="ARBA00058382"/>
    </source>
</evidence>
<dbReference type="InterPro" id="IPR004114">
    <property type="entry name" value="THUMP_dom"/>
</dbReference>
<feature type="binding site" evidence="18">
    <location>
        <begin position="177"/>
        <end position="178"/>
    </location>
    <ligand>
        <name>ATP</name>
        <dbReference type="ChEBI" id="CHEBI:30616"/>
    </ligand>
</feature>
<keyword evidence="4 18" id="KW-0808">Transferase</keyword>
<comment type="pathway">
    <text evidence="18">Cofactor biosynthesis; thiamine diphosphate biosynthesis.</text>
</comment>
<keyword evidence="2 18" id="KW-0963">Cytoplasm</keyword>
<keyword evidence="8 18" id="KW-0784">Thiamine biosynthesis</keyword>
<feature type="binding site" evidence="18">
    <location>
        <position position="260"/>
    </location>
    <ligand>
        <name>ATP</name>
        <dbReference type="ChEBI" id="CHEBI:30616"/>
    </ligand>
</feature>
<dbReference type="GO" id="GO:0009229">
    <property type="term" value="P:thiamine diphosphate biosynthetic process"/>
    <property type="evidence" value="ECO:0007669"/>
    <property type="project" value="UniProtKB-UniRule"/>
</dbReference>
<evidence type="ECO:0000256" key="3">
    <source>
        <dbReference type="ARBA" id="ARBA00022555"/>
    </source>
</evidence>
<dbReference type="GO" id="GO:0005524">
    <property type="term" value="F:ATP binding"/>
    <property type="evidence" value="ECO:0007669"/>
    <property type="project" value="UniProtKB-UniRule"/>
</dbReference>
<accession>A0A3D9UZV7</accession>
<evidence type="ECO:0000256" key="17">
    <source>
        <dbReference type="ARBA" id="ARBA00080570"/>
    </source>
</evidence>
<dbReference type="Gene3D" id="3.40.50.620">
    <property type="entry name" value="HUPs"/>
    <property type="match status" value="1"/>
</dbReference>
<comment type="catalytic activity">
    <reaction evidence="10 18">
        <text>[ThiS sulfur-carrier protein]-C-terminal Gly-Gly-AMP + S-sulfanyl-L-cysteinyl-[cysteine desulfurase] + AH2 = [ThiS sulfur-carrier protein]-C-terminal-Gly-aminoethanethioate + L-cysteinyl-[cysteine desulfurase] + A + AMP + 2 H(+)</text>
        <dbReference type="Rhea" id="RHEA:43340"/>
        <dbReference type="Rhea" id="RHEA-COMP:12157"/>
        <dbReference type="Rhea" id="RHEA-COMP:12158"/>
        <dbReference type="Rhea" id="RHEA-COMP:12910"/>
        <dbReference type="Rhea" id="RHEA-COMP:19908"/>
        <dbReference type="ChEBI" id="CHEBI:13193"/>
        <dbReference type="ChEBI" id="CHEBI:15378"/>
        <dbReference type="ChEBI" id="CHEBI:17499"/>
        <dbReference type="ChEBI" id="CHEBI:29950"/>
        <dbReference type="ChEBI" id="CHEBI:61963"/>
        <dbReference type="ChEBI" id="CHEBI:90618"/>
        <dbReference type="ChEBI" id="CHEBI:232372"/>
        <dbReference type="ChEBI" id="CHEBI:456215"/>
    </reaction>
</comment>
<dbReference type="CDD" id="cd11716">
    <property type="entry name" value="THUMP_ThiI"/>
    <property type="match status" value="1"/>
</dbReference>
<dbReference type="InterPro" id="IPR054173">
    <property type="entry name" value="ThiI_fer"/>
</dbReference>
<keyword evidence="7 18" id="KW-0694">RNA-binding</keyword>
<evidence type="ECO:0000256" key="5">
    <source>
        <dbReference type="ARBA" id="ARBA00022741"/>
    </source>
</evidence>
<dbReference type="InterPro" id="IPR003720">
    <property type="entry name" value="tRNA_STrfase"/>
</dbReference>
<feature type="domain" description="THUMP" evidence="20">
    <location>
        <begin position="57"/>
        <end position="159"/>
    </location>
</feature>
<evidence type="ECO:0000256" key="18">
    <source>
        <dbReference type="HAMAP-Rule" id="MF_00021"/>
    </source>
</evidence>
<evidence type="ECO:0000256" key="7">
    <source>
        <dbReference type="ARBA" id="ARBA00022884"/>
    </source>
</evidence>
<dbReference type="InterPro" id="IPR050102">
    <property type="entry name" value="tRNA_sulfurtransferase_ThiI"/>
</dbReference>
<evidence type="ECO:0000256" key="8">
    <source>
        <dbReference type="ARBA" id="ARBA00022977"/>
    </source>
</evidence>
<dbReference type="GO" id="GO:0004810">
    <property type="term" value="F:CCA tRNA nucleotidyltransferase activity"/>
    <property type="evidence" value="ECO:0007669"/>
    <property type="project" value="InterPro"/>
</dbReference>
<dbReference type="SMART" id="SM00981">
    <property type="entry name" value="THUMP"/>
    <property type="match status" value="1"/>
</dbReference>
<evidence type="ECO:0000256" key="2">
    <source>
        <dbReference type="ARBA" id="ARBA00022490"/>
    </source>
</evidence>
<dbReference type="GO" id="GO:0005829">
    <property type="term" value="C:cytosol"/>
    <property type="evidence" value="ECO:0007669"/>
    <property type="project" value="TreeGrafter"/>
</dbReference>
<evidence type="ECO:0000256" key="10">
    <source>
        <dbReference type="ARBA" id="ARBA00052330"/>
    </source>
</evidence>
<dbReference type="Gene3D" id="3.30.2130.30">
    <property type="match status" value="1"/>
</dbReference>
<evidence type="ECO:0000256" key="19">
    <source>
        <dbReference type="SAM" id="MobiDB-lite"/>
    </source>
</evidence>
<evidence type="ECO:0000313" key="22">
    <source>
        <dbReference type="Proteomes" id="UP000256485"/>
    </source>
</evidence>
<keyword evidence="5 18" id="KW-0547">Nucleotide-binding</keyword>
<evidence type="ECO:0000256" key="1">
    <source>
        <dbReference type="ARBA" id="ARBA00004496"/>
    </source>
</evidence>
<feature type="compositionally biased region" description="Low complexity" evidence="19">
    <location>
        <begin position="390"/>
        <end position="406"/>
    </location>
</feature>
<dbReference type="CDD" id="cd01712">
    <property type="entry name" value="PPase_ThiI"/>
    <property type="match status" value="1"/>
</dbReference>
<name>A0A3D9UZV7_THECX</name>
<evidence type="ECO:0000256" key="9">
    <source>
        <dbReference type="ARBA" id="ARBA00050570"/>
    </source>
</evidence>
<comment type="catalytic activity">
    <reaction evidence="9 18">
        <text>[ThiI sulfur-carrier protein]-S-sulfanyl-L-cysteine + a uridine in tRNA + 2 reduced [2Fe-2S]-[ferredoxin] + ATP + H(+) = [ThiI sulfur-carrier protein]-L-cysteine + a 4-thiouridine in tRNA + 2 oxidized [2Fe-2S]-[ferredoxin] + AMP + diphosphate</text>
        <dbReference type="Rhea" id="RHEA:24176"/>
        <dbReference type="Rhea" id="RHEA-COMP:10000"/>
        <dbReference type="Rhea" id="RHEA-COMP:10001"/>
        <dbReference type="Rhea" id="RHEA-COMP:13337"/>
        <dbReference type="Rhea" id="RHEA-COMP:13338"/>
        <dbReference type="Rhea" id="RHEA-COMP:13339"/>
        <dbReference type="Rhea" id="RHEA-COMP:13340"/>
        <dbReference type="ChEBI" id="CHEBI:15378"/>
        <dbReference type="ChEBI" id="CHEBI:29950"/>
        <dbReference type="ChEBI" id="CHEBI:30616"/>
        <dbReference type="ChEBI" id="CHEBI:33019"/>
        <dbReference type="ChEBI" id="CHEBI:33737"/>
        <dbReference type="ChEBI" id="CHEBI:33738"/>
        <dbReference type="ChEBI" id="CHEBI:61963"/>
        <dbReference type="ChEBI" id="CHEBI:65315"/>
        <dbReference type="ChEBI" id="CHEBI:136798"/>
        <dbReference type="ChEBI" id="CHEBI:456215"/>
        <dbReference type="EC" id="2.8.1.4"/>
    </reaction>
</comment>
<feature type="binding site" evidence="18">
    <location>
        <position position="282"/>
    </location>
    <ligand>
        <name>ATP</name>
        <dbReference type="ChEBI" id="CHEBI:30616"/>
    </ligand>
</feature>
<dbReference type="NCBIfam" id="TIGR00342">
    <property type="entry name" value="tRNA uracil 4-sulfurtransferase ThiI"/>
    <property type="match status" value="1"/>
</dbReference>
<organism evidence="21 22">
    <name type="scientific">Thermasporomyces composti</name>
    <dbReference type="NCBI Taxonomy" id="696763"/>
    <lineage>
        <taxon>Bacteria</taxon>
        <taxon>Bacillati</taxon>
        <taxon>Actinomycetota</taxon>
        <taxon>Actinomycetes</taxon>
        <taxon>Propionibacteriales</taxon>
        <taxon>Nocardioidaceae</taxon>
        <taxon>Thermasporomyces</taxon>
    </lineage>
</organism>
<evidence type="ECO:0000256" key="14">
    <source>
        <dbReference type="ARBA" id="ARBA00071867"/>
    </source>
</evidence>
<comment type="similarity">
    <text evidence="12 18">Belongs to the ThiI family.</text>
</comment>
<dbReference type="Pfam" id="PF22025">
    <property type="entry name" value="ThiI_fer"/>
    <property type="match status" value="1"/>
</dbReference>
<dbReference type="InterPro" id="IPR014729">
    <property type="entry name" value="Rossmann-like_a/b/a_fold"/>
</dbReference>
<comment type="function">
    <text evidence="11 18">Catalyzes the ATP-dependent transfer of a sulfur to tRNA to produce 4-thiouridine in position 8 of tRNAs, which functions as a near-UV photosensor. Also catalyzes the transfer of sulfur to the sulfur carrier protein ThiS, forming ThiS-thiocarboxylate. This is a step in the synthesis of thiazole, in the thiamine biosynthesis pathway. The sulfur is donated as persulfide by IscS.</text>
</comment>
<dbReference type="InterPro" id="IPR049961">
    <property type="entry name" value="ThiI_N"/>
</dbReference>
<evidence type="ECO:0000256" key="4">
    <source>
        <dbReference type="ARBA" id="ARBA00022679"/>
    </source>
</evidence>
<evidence type="ECO:0000256" key="15">
    <source>
        <dbReference type="ARBA" id="ARBA00075337"/>
    </source>
</evidence>
<dbReference type="GO" id="GO:0000049">
    <property type="term" value="F:tRNA binding"/>
    <property type="evidence" value="ECO:0007669"/>
    <property type="project" value="UniProtKB-UniRule"/>
</dbReference>
<dbReference type="EC" id="2.8.1.4" evidence="13 18"/>
<keyword evidence="22" id="KW-1185">Reference proteome</keyword>
<dbReference type="Proteomes" id="UP000256485">
    <property type="component" value="Unassembled WGS sequence"/>
</dbReference>
<keyword evidence="6 18" id="KW-0067">ATP-binding</keyword>
<comment type="subcellular location">
    <subcellularLocation>
        <location evidence="1 18">Cytoplasm</location>
    </subcellularLocation>
</comment>
<evidence type="ECO:0000256" key="6">
    <source>
        <dbReference type="ARBA" id="ARBA00022840"/>
    </source>
</evidence>
<dbReference type="SUPFAM" id="SSF143437">
    <property type="entry name" value="THUMP domain-like"/>
    <property type="match status" value="1"/>
</dbReference>
<comment type="caution">
    <text evidence="21">The sequence shown here is derived from an EMBL/GenBank/DDBJ whole genome shotgun (WGS) entry which is preliminary data.</text>
</comment>
<dbReference type="GO" id="GO:0009228">
    <property type="term" value="P:thiamine biosynthetic process"/>
    <property type="evidence" value="ECO:0007669"/>
    <property type="project" value="UniProtKB-KW"/>
</dbReference>
<feature type="region of interest" description="Disordered" evidence="19">
    <location>
        <begin position="386"/>
        <end position="406"/>
    </location>
</feature>
<dbReference type="Pfam" id="PF02568">
    <property type="entry name" value="ThiI"/>
    <property type="match status" value="1"/>
</dbReference>
<dbReference type="Pfam" id="PF02926">
    <property type="entry name" value="THUMP"/>
    <property type="match status" value="1"/>
</dbReference>
<protein>
    <recommendedName>
        <fullName evidence="14 18">Probable tRNA sulfurtransferase</fullName>
        <ecNumber evidence="13 18">2.8.1.4</ecNumber>
    </recommendedName>
    <alternativeName>
        <fullName evidence="15 18">Sulfur carrier protein ThiS sulfurtransferase</fullName>
    </alternativeName>
    <alternativeName>
        <fullName evidence="16 18">Thiamine biosynthesis protein ThiI</fullName>
    </alternativeName>
    <alternativeName>
        <fullName evidence="17 18">tRNA 4-thiouridine synthase</fullName>
    </alternativeName>
</protein>
<dbReference type="PANTHER" id="PTHR43209">
    <property type="entry name" value="TRNA SULFURTRANSFERASE"/>
    <property type="match status" value="1"/>
</dbReference>
<evidence type="ECO:0000259" key="20">
    <source>
        <dbReference type="PROSITE" id="PS51165"/>
    </source>
</evidence>
<feature type="binding site" evidence="18">
    <location>
        <begin position="202"/>
        <end position="203"/>
    </location>
    <ligand>
        <name>ATP</name>
        <dbReference type="ChEBI" id="CHEBI:30616"/>
    </ligand>
</feature>
<dbReference type="UniPathway" id="UPA00060"/>
<proteinExistence type="inferred from homology"/>
<evidence type="ECO:0000256" key="13">
    <source>
        <dbReference type="ARBA" id="ARBA00066827"/>
    </source>
</evidence>
<dbReference type="PANTHER" id="PTHR43209:SF1">
    <property type="entry name" value="TRNA SULFURTRANSFERASE"/>
    <property type="match status" value="1"/>
</dbReference>
<dbReference type="GO" id="GO:0052837">
    <property type="term" value="P:thiazole biosynthetic process"/>
    <property type="evidence" value="ECO:0007669"/>
    <property type="project" value="TreeGrafter"/>
</dbReference>
<sequence>MQWCVLLKYGELALKGRNRWRFEETLLRNLTNTLADLDGVRIRRRHGVLLVQGAPLPTLLERAQLVLGVALVNPAVLVKPDMAAIEKTAVELLRDKRDVTFAVRPRRRWKGFEARSQEIAIRVGDRIRTELGLKVDLTHPDVELGIEVDRYEALLYTEKLPGQGGLPVGVNGRAITLLSGGFDSPVAAYRAMRRGLSTDFIHFSGMPFTGPQSVYKAYALASQLDRFRGGGSRLWVISFGNAQRSLATAGAGKLQVLAQRRLMVRVASRLGARIGAQAVVTGDSLGQVSSQTLPNLVAVEAAAELPVLRPLLGWDKTEIVAEAERIGTAEISKLPDEDCCTLFASPLAETRADVAELEKIESRLELDPLIDDLIAAAKLHELGTQRDRTVSGATSGAASDTASGAA</sequence>
<reference evidence="21 22" key="1">
    <citation type="submission" date="2018-08" db="EMBL/GenBank/DDBJ databases">
        <title>Sequencing the genomes of 1000 actinobacteria strains.</title>
        <authorList>
            <person name="Klenk H.-P."/>
        </authorList>
    </citation>
    <scope>NUCLEOTIDE SEQUENCE [LARGE SCALE GENOMIC DNA]</scope>
    <source>
        <strain evidence="21 22">DSM 22891</strain>
    </source>
</reference>
<keyword evidence="3 18" id="KW-0820">tRNA-binding</keyword>
<dbReference type="OrthoDB" id="9773948at2"/>